<dbReference type="RefSeq" id="WP_109037789.1">
    <property type="nucleotide sequence ID" value="NZ_CP029210.1"/>
</dbReference>
<evidence type="ECO:0000256" key="5">
    <source>
        <dbReference type="ARBA" id="ARBA00022692"/>
    </source>
</evidence>
<keyword evidence="9" id="KW-0472">Membrane</keyword>
<evidence type="ECO:0000256" key="10">
    <source>
        <dbReference type="ARBA" id="ARBA00023186"/>
    </source>
</evidence>
<dbReference type="EMBL" id="CP029210">
    <property type="protein sequence ID" value="AWI54773.1"/>
    <property type="molecule type" value="Genomic_DNA"/>
</dbReference>
<evidence type="ECO:0000256" key="12">
    <source>
        <dbReference type="ARBA" id="ARBA00031542"/>
    </source>
</evidence>
<evidence type="ECO:0000256" key="11">
    <source>
        <dbReference type="ARBA" id="ARBA00030948"/>
    </source>
</evidence>
<evidence type="ECO:0000256" key="7">
    <source>
        <dbReference type="ARBA" id="ARBA00022989"/>
    </source>
</evidence>
<evidence type="ECO:0000256" key="8">
    <source>
        <dbReference type="ARBA" id="ARBA00023098"/>
    </source>
</evidence>
<dbReference type="SUPFAM" id="SSF158855">
    <property type="entry name" value="Lipase chaperone-like"/>
    <property type="match status" value="1"/>
</dbReference>
<protein>
    <recommendedName>
        <fullName evidence="11">Lipase helper protein</fullName>
    </recommendedName>
    <alternativeName>
        <fullName evidence="12">Lipase modulator</fullName>
    </alternativeName>
</protein>
<dbReference type="Proteomes" id="UP000244892">
    <property type="component" value="Chromosome"/>
</dbReference>
<dbReference type="InterPro" id="IPR004961">
    <property type="entry name" value="Lipase_chaperone"/>
</dbReference>
<dbReference type="Pfam" id="PF03280">
    <property type="entry name" value="Lipase_chap"/>
    <property type="match status" value="1"/>
</dbReference>
<keyword evidence="8" id="KW-0443">Lipid metabolism</keyword>
<proteinExistence type="inferred from homology"/>
<accession>A0A2U8FUP4</accession>
<evidence type="ECO:0000313" key="15">
    <source>
        <dbReference type="Proteomes" id="UP000244892"/>
    </source>
</evidence>
<dbReference type="AlphaFoldDB" id="A0A2U8FUP4"/>
<keyword evidence="4" id="KW-0997">Cell inner membrane</keyword>
<keyword evidence="10" id="KW-0143">Chaperone</keyword>
<keyword evidence="7" id="KW-1133">Transmembrane helix</keyword>
<comment type="similarity">
    <text evidence="2">Belongs to the lipase chaperone family.</text>
</comment>
<dbReference type="GO" id="GO:0005886">
    <property type="term" value="C:plasma membrane"/>
    <property type="evidence" value="ECO:0007669"/>
    <property type="project" value="UniProtKB-SubCell"/>
</dbReference>
<keyword evidence="15" id="KW-1185">Reference proteome</keyword>
<comment type="subcellular location">
    <subcellularLocation>
        <location evidence="1">Cell inner membrane</location>
        <topology evidence="1">Single-pass membrane protein</topology>
        <orientation evidence="1">Periplasmic side</orientation>
    </subcellularLocation>
</comment>
<dbReference type="GO" id="GO:0016042">
    <property type="term" value="P:lipid catabolic process"/>
    <property type="evidence" value="ECO:0007669"/>
    <property type="project" value="UniProtKB-KW"/>
</dbReference>
<evidence type="ECO:0000256" key="4">
    <source>
        <dbReference type="ARBA" id="ARBA00022519"/>
    </source>
</evidence>
<dbReference type="OrthoDB" id="9156752at2"/>
<dbReference type="GO" id="GO:0006457">
    <property type="term" value="P:protein folding"/>
    <property type="evidence" value="ECO:0007669"/>
    <property type="project" value="InterPro"/>
</dbReference>
<evidence type="ECO:0000256" key="1">
    <source>
        <dbReference type="ARBA" id="ARBA00004383"/>
    </source>
</evidence>
<evidence type="ECO:0000256" key="9">
    <source>
        <dbReference type="ARBA" id="ARBA00023136"/>
    </source>
</evidence>
<name>A0A2U8FUP4_9BURK</name>
<gene>
    <name evidence="14" type="ORF">DEH84_16130</name>
</gene>
<evidence type="ECO:0000313" key="14">
    <source>
        <dbReference type="EMBL" id="AWI54773.1"/>
    </source>
</evidence>
<evidence type="ECO:0000256" key="2">
    <source>
        <dbReference type="ARBA" id="ARBA00010358"/>
    </source>
</evidence>
<reference evidence="14 15" key="1">
    <citation type="submission" date="2018-05" db="EMBL/GenBank/DDBJ databases">
        <title>complete genome sequence of Aquabacterium olei NBRC 110486.</title>
        <authorList>
            <person name="Tang B."/>
            <person name="Chang J."/>
            <person name="Zhang L."/>
            <person name="Yang H."/>
        </authorList>
    </citation>
    <scope>NUCLEOTIDE SEQUENCE [LARGE SCALE GENOMIC DNA]</scope>
    <source>
        <strain evidence="14 15">NBRC 110486</strain>
    </source>
</reference>
<dbReference type="GO" id="GO:0051082">
    <property type="term" value="F:unfolded protein binding"/>
    <property type="evidence" value="ECO:0007669"/>
    <property type="project" value="InterPro"/>
</dbReference>
<organism evidence="14 15">
    <name type="scientific">Aquabacterium olei</name>
    <dbReference type="NCBI Taxonomy" id="1296669"/>
    <lineage>
        <taxon>Bacteria</taxon>
        <taxon>Pseudomonadati</taxon>
        <taxon>Pseudomonadota</taxon>
        <taxon>Betaproteobacteria</taxon>
        <taxon>Burkholderiales</taxon>
        <taxon>Aquabacterium</taxon>
    </lineage>
</organism>
<keyword evidence="3" id="KW-1003">Cell membrane</keyword>
<dbReference type="KEGG" id="aon:DEH84_16130"/>
<keyword evidence="5" id="KW-0812">Transmembrane</keyword>
<sequence length="245" mass="25532">MIIMTASPHGGRRVAGGLVLAALTVAGVALLLRGGEPTPAAPQAVVQGGTVAQAGGAAGPGGTLWPQGPEPGFTVSAGRPAPAGEATPLEPVGRFRADAQGALVLDTDTLRTLEQVLAFRRDRPVAEAAREATSALPERAQAQAIELAERYGRYEQSLRQVVSPERAPQSVDEMAADLQALQAQRQQWFGEAAARQLFGADEAVTARLIQLMREDTAPAASLEERAMRAQARYSAEQAAAAPAAR</sequence>
<evidence type="ECO:0000256" key="3">
    <source>
        <dbReference type="ARBA" id="ARBA00022475"/>
    </source>
</evidence>
<evidence type="ECO:0000256" key="6">
    <source>
        <dbReference type="ARBA" id="ARBA00022963"/>
    </source>
</evidence>
<keyword evidence="6" id="KW-0442">Lipid degradation</keyword>
<feature type="region of interest" description="Disordered" evidence="13">
    <location>
        <begin position="53"/>
        <end position="89"/>
    </location>
</feature>
<evidence type="ECO:0000256" key="13">
    <source>
        <dbReference type="SAM" id="MobiDB-lite"/>
    </source>
</evidence>